<reference evidence="8" key="1">
    <citation type="submission" date="2016-10" db="EMBL/GenBank/DDBJ databases">
        <authorList>
            <person name="Varghese N."/>
            <person name="Submissions S."/>
        </authorList>
    </citation>
    <scope>NUCLEOTIDE SEQUENCE [LARGE SCALE GENOMIC DNA]</scope>
    <source>
        <strain evidence="8">CGMCC 4.3506</strain>
    </source>
</reference>
<evidence type="ECO:0000256" key="2">
    <source>
        <dbReference type="ARBA" id="ARBA00022692"/>
    </source>
</evidence>
<dbReference type="PANTHER" id="PTHR30168">
    <property type="entry name" value="PUTATIVE MEMBRANE PROTEIN YPFJ"/>
    <property type="match status" value="1"/>
</dbReference>
<feature type="region of interest" description="Disordered" evidence="5">
    <location>
        <begin position="300"/>
        <end position="320"/>
    </location>
</feature>
<dbReference type="Pfam" id="PF04228">
    <property type="entry name" value="Zn_peptidase"/>
    <property type="match status" value="1"/>
</dbReference>
<name>A0A1G8C4D3_9PSEU</name>
<accession>A0A1G8C4D3</accession>
<feature type="compositionally biased region" description="Basic and acidic residues" evidence="5">
    <location>
        <begin position="300"/>
        <end position="311"/>
    </location>
</feature>
<evidence type="ECO:0000256" key="3">
    <source>
        <dbReference type="ARBA" id="ARBA00022989"/>
    </source>
</evidence>
<protein>
    <recommendedName>
        <fullName evidence="9">Neutral zinc metallopeptidase</fullName>
    </recommendedName>
</protein>
<evidence type="ECO:0000256" key="6">
    <source>
        <dbReference type="SAM" id="Phobius"/>
    </source>
</evidence>
<dbReference type="GO" id="GO:0016020">
    <property type="term" value="C:membrane"/>
    <property type="evidence" value="ECO:0007669"/>
    <property type="project" value="UniProtKB-SubCell"/>
</dbReference>
<feature type="transmembrane region" description="Helical" evidence="6">
    <location>
        <begin position="35"/>
        <end position="58"/>
    </location>
</feature>
<dbReference type="InterPro" id="IPR007343">
    <property type="entry name" value="Uncharacterised_pept_Zn_put"/>
</dbReference>
<evidence type="ECO:0000256" key="1">
    <source>
        <dbReference type="ARBA" id="ARBA00004167"/>
    </source>
</evidence>
<evidence type="ECO:0000313" key="7">
    <source>
        <dbReference type="EMBL" id="SDH40223.1"/>
    </source>
</evidence>
<keyword evidence="2 6" id="KW-0812">Transmembrane</keyword>
<dbReference type="AlphaFoldDB" id="A0A1G8C4D3"/>
<dbReference type="PANTHER" id="PTHR30168:SF0">
    <property type="entry name" value="INNER MEMBRANE PROTEIN"/>
    <property type="match status" value="1"/>
</dbReference>
<dbReference type="STRING" id="200378.SAMN05216553_1214"/>
<keyword evidence="3 6" id="KW-1133">Transmembrane helix</keyword>
<dbReference type="Proteomes" id="UP000199623">
    <property type="component" value="Unassembled WGS sequence"/>
</dbReference>
<organism evidence="7 8">
    <name type="scientific">Lentzea fradiae</name>
    <dbReference type="NCBI Taxonomy" id="200378"/>
    <lineage>
        <taxon>Bacteria</taxon>
        <taxon>Bacillati</taxon>
        <taxon>Actinomycetota</taxon>
        <taxon>Actinomycetes</taxon>
        <taxon>Pseudonocardiales</taxon>
        <taxon>Pseudonocardiaceae</taxon>
        <taxon>Lentzea</taxon>
    </lineage>
</organism>
<comment type="subcellular location">
    <subcellularLocation>
        <location evidence="1">Membrane</location>
        <topology evidence="1">Single-pass membrane protein</topology>
    </subcellularLocation>
</comment>
<evidence type="ECO:0000256" key="4">
    <source>
        <dbReference type="ARBA" id="ARBA00023136"/>
    </source>
</evidence>
<keyword evidence="8" id="KW-1185">Reference proteome</keyword>
<sequence length="345" mass="37454">MPPPQPMWGHPQQPYGYAPQPYPMMPPRRRSNGPILALVLGGVVILGLGAVGVFAATLNTKVKDTGYSAYTTHSPTYSWPTMTTTTATTTTTTTTRPSSSRTQSTPVGPKAVYKLADHPIFATNVGANDFASCPLPTMEYSPAGEQRFLAAALPCIEKAWQPALKTANLPYQPVELQVFTGSTQTPCGTRQANATAMFCRGVIYWPGSFYANEQNGTRHPGVYLGQLGHEYGHHIQWLTGMMRAADQAQYDAGGFDTAKGLELNRRLELQATCLGGMTLAPFSHNNVIPMDVVNTGLRDASQRGDYNRTPDHGSAPNNERWVMHGHRQNNIKACNTWSASPADVS</sequence>
<feature type="region of interest" description="Disordered" evidence="5">
    <location>
        <begin position="88"/>
        <end position="107"/>
    </location>
</feature>
<proteinExistence type="predicted"/>
<evidence type="ECO:0000313" key="8">
    <source>
        <dbReference type="Proteomes" id="UP000199623"/>
    </source>
</evidence>
<evidence type="ECO:0008006" key="9">
    <source>
        <dbReference type="Google" id="ProtNLM"/>
    </source>
</evidence>
<feature type="compositionally biased region" description="Low complexity" evidence="5">
    <location>
        <begin position="88"/>
        <end position="106"/>
    </location>
</feature>
<evidence type="ECO:0000256" key="5">
    <source>
        <dbReference type="SAM" id="MobiDB-lite"/>
    </source>
</evidence>
<keyword evidence="4 6" id="KW-0472">Membrane</keyword>
<dbReference type="EMBL" id="FNCC01000021">
    <property type="protein sequence ID" value="SDH40223.1"/>
    <property type="molecule type" value="Genomic_DNA"/>
</dbReference>
<gene>
    <name evidence="7" type="ORF">SAMN05216553_1214</name>
</gene>